<evidence type="ECO:0000313" key="3">
    <source>
        <dbReference type="Proteomes" id="UP001150569"/>
    </source>
</evidence>
<feature type="compositionally biased region" description="Basic and acidic residues" evidence="1">
    <location>
        <begin position="543"/>
        <end position="553"/>
    </location>
</feature>
<feature type="compositionally biased region" description="Polar residues" evidence="1">
    <location>
        <begin position="529"/>
        <end position="541"/>
    </location>
</feature>
<accession>A0A9W8DZ74</accession>
<feature type="compositionally biased region" description="Polar residues" evidence="1">
    <location>
        <begin position="102"/>
        <end position="120"/>
    </location>
</feature>
<dbReference type="Proteomes" id="UP001150569">
    <property type="component" value="Unassembled WGS sequence"/>
</dbReference>
<comment type="caution">
    <text evidence="2">The sequence shown here is derived from an EMBL/GenBank/DDBJ whole genome shotgun (WGS) entry which is preliminary data.</text>
</comment>
<feature type="region of interest" description="Disordered" evidence="1">
    <location>
        <begin position="160"/>
        <end position="191"/>
    </location>
</feature>
<name>A0A9W8DZ74_9FUNG</name>
<reference evidence="2" key="1">
    <citation type="submission" date="2022-07" db="EMBL/GenBank/DDBJ databases">
        <title>Phylogenomic reconstructions and comparative analyses of Kickxellomycotina fungi.</title>
        <authorList>
            <person name="Reynolds N.K."/>
            <person name="Stajich J.E."/>
            <person name="Barry K."/>
            <person name="Grigoriev I.V."/>
            <person name="Crous P."/>
            <person name="Smith M.E."/>
        </authorList>
    </citation>
    <scope>NUCLEOTIDE SEQUENCE</scope>
    <source>
        <strain evidence="2">RSA 861</strain>
    </source>
</reference>
<protein>
    <submittedName>
        <fullName evidence="2">Uncharacterized protein</fullName>
    </submittedName>
</protein>
<dbReference type="AlphaFoldDB" id="A0A9W8DZ74"/>
<feature type="region of interest" description="Disordered" evidence="1">
    <location>
        <begin position="95"/>
        <end position="121"/>
    </location>
</feature>
<proteinExistence type="predicted"/>
<evidence type="ECO:0000313" key="2">
    <source>
        <dbReference type="EMBL" id="KAJ1930294.1"/>
    </source>
</evidence>
<gene>
    <name evidence="2" type="ORF">IWQ60_000406</name>
</gene>
<sequence>MAARNLNTDALVVEDSDGSVSTADSWEAGYSSAGDDSGELAEVQEDALSSYELARILQKADEMRFYQSAGENWADMVDDGGNDEQVTPTKAAAVPNAWLTGPPSTKKQSTAGQPAASQNPGVKELKSTWANIAGNGQSSSNTPLLSSQFNSNFPVLGASNSHLPAAPSGRKSNARAAGAQGRSVAPTKAPLSSLNAQATEYRAKPVQGSGSMVVPRTSAFSAGATDGSSKLPPTEFTEDDDDDDDSLEIILYDDNDVEPTTVLGMTKGSFKPARASTDVSEGSTEPGAALQVSDSPDNELHTTSPKPKEQRDAANSRTFDTYRTTCEFFLDGQIKALKVLMTGPDSITHKIVAAEQVFQVLLDSLETEYTSALEAGRKELLWLSQIAPEAIKLIQRLVLPTMSSSNRRSPADDWALTVQNLSGPQFLYAYSKANTDLVATWRTRQAYALQYETFIRLLDIHNTYFEYLALESLKLDGPVLGLELADLSRSVSHLIEYKVKRARHAYDTMLTHSIFDDLRGALVETSVTSMKSRFSEPQSRVQPDGHPDSEHRGQGRYQAGAQSPTKNSHRQDT</sequence>
<feature type="region of interest" description="Disordered" evidence="1">
    <location>
        <begin position="15"/>
        <end position="38"/>
    </location>
</feature>
<feature type="region of interest" description="Disordered" evidence="1">
    <location>
        <begin position="260"/>
        <end position="317"/>
    </location>
</feature>
<dbReference type="EMBL" id="JANBPT010000010">
    <property type="protein sequence ID" value="KAJ1930294.1"/>
    <property type="molecule type" value="Genomic_DNA"/>
</dbReference>
<evidence type="ECO:0000256" key="1">
    <source>
        <dbReference type="SAM" id="MobiDB-lite"/>
    </source>
</evidence>
<feature type="region of interest" description="Disordered" evidence="1">
    <location>
        <begin position="220"/>
        <end position="244"/>
    </location>
</feature>
<keyword evidence="3" id="KW-1185">Reference proteome</keyword>
<organism evidence="2 3">
    <name type="scientific">Tieghemiomyces parasiticus</name>
    <dbReference type="NCBI Taxonomy" id="78921"/>
    <lineage>
        <taxon>Eukaryota</taxon>
        <taxon>Fungi</taxon>
        <taxon>Fungi incertae sedis</taxon>
        <taxon>Zoopagomycota</taxon>
        <taxon>Kickxellomycotina</taxon>
        <taxon>Dimargaritomycetes</taxon>
        <taxon>Dimargaritales</taxon>
        <taxon>Dimargaritaceae</taxon>
        <taxon>Tieghemiomyces</taxon>
    </lineage>
</organism>
<feature type="region of interest" description="Disordered" evidence="1">
    <location>
        <begin position="529"/>
        <end position="573"/>
    </location>
</feature>